<dbReference type="eggNOG" id="arCOG09176">
    <property type="taxonomic scope" value="Archaea"/>
</dbReference>
<reference evidence="2 3" key="1">
    <citation type="journal article" date="2009" name="Stand. Genomic Sci.">
        <title>Complete genome sequence of Halorhabdus utahensis type strain (AX-2).</title>
        <authorList>
            <person name="Anderson I."/>
            <person name="Tindall B.J."/>
            <person name="Pomrenke H."/>
            <person name="Goker M."/>
            <person name="Lapidus A."/>
            <person name="Nolan M."/>
            <person name="Copeland A."/>
            <person name="Glavina Del Rio T."/>
            <person name="Chen F."/>
            <person name="Tice H."/>
            <person name="Cheng J.F."/>
            <person name="Lucas S."/>
            <person name="Chertkov O."/>
            <person name="Bruce D."/>
            <person name="Brettin T."/>
            <person name="Detter J.C."/>
            <person name="Han C."/>
            <person name="Goodwin L."/>
            <person name="Land M."/>
            <person name="Hauser L."/>
            <person name="Chang Y.J."/>
            <person name="Jeffries C.D."/>
            <person name="Pitluck S."/>
            <person name="Pati A."/>
            <person name="Mavromatis K."/>
            <person name="Ivanova N."/>
            <person name="Ovchinnikova G."/>
            <person name="Chen A."/>
            <person name="Palaniappan K."/>
            <person name="Chain P."/>
            <person name="Rohde M."/>
            <person name="Bristow J."/>
            <person name="Eisen J.A."/>
            <person name="Markowitz V."/>
            <person name="Hugenholtz P."/>
            <person name="Kyrpides N.C."/>
            <person name="Klenk H.P."/>
        </authorList>
    </citation>
    <scope>NUCLEOTIDE SEQUENCE [LARGE SCALE GENOMIC DNA]</scope>
    <source>
        <strain evidence="3">DSM 12940 / JCM 11049 / AX-2</strain>
    </source>
</reference>
<dbReference type="AlphaFoldDB" id="C7NS65"/>
<dbReference type="OrthoDB" id="202667at2157"/>
<organism evidence="2 3">
    <name type="scientific">Halorhabdus utahensis (strain DSM 12940 / JCM 11049 / AX-2)</name>
    <dbReference type="NCBI Taxonomy" id="519442"/>
    <lineage>
        <taxon>Archaea</taxon>
        <taxon>Methanobacteriati</taxon>
        <taxon>Methanobacteriota</taxon>
        <taxon>Stenosarchaea group</taxon>
        <taxon>Halobacteria</taxon>
        <taxon>Halobacteriales</taxon>
        <taxon>Haloarculaceae</taxon>
        <taxon>Halorhabdus</taxon>
    </lineage>
</organism>
<accession>C7NS65</accession>
<dbReference type="InterPro" id="IPR011050">
    <property type="entry name" value="Pectin_lyase_fold/virulence"/>
</dbReference>
<dbReference type="Gene3D" id="2.160.20.10">
    <property type="entry name" value="Single-stranded right-handed beta-helix, Pectin lyase-like"/>
    <property type="match status" value="1"/>
</dbReference>
<evidence type="ECO:0008006" key="4">
    <source>
        <dbReference type="Google" id="ProtNLM"/>
    </source>
</evidence>
<evidence type="ECO:0000313" key="2">
    <source>
        <dbReference type="EMBL" id="ACV10672.1"/>
    </source>
</evidence>
<dbReference type="EMBL" id="CP001687">
    <property type="protein sequence ID" value="ACV10672.1"/>
    <property type="molecule type" value="Genomic_DNA"/>
</dbReference>
<evidence type="ECO:0000313" key="3">
    <source>
        <dbReference type="Proteomes" id="UP000002071"/>
    </source>
</evidence>
<dbReference type="KEGG" id="hut:Huta_0485"/>
<feature type="region of interest" description="Disordered" evidence="1">
    <location>
        <begin position="643"/>
        <end position="677"/>
    </location>
</feature>
<gene>
    <name evidence="2" type="ordered locus">Huta_0485</name>
</gene>
<feature type="compositionally biased region" description="Basic and acidic residues" evidence="1">
    <location>
        <begin position="7"/>
        <end position="21"/>
    </location>
</feature>
<evidence type="ECO:0000256" key="1">
    <source>
        <dbReference type="SAM" id="MobiDB-lite"/>
    </source>
</evidence>
<dbReference type="Proteomes" id="UP000002071">
    <property type="component" value="Chromosome"/>
</dbReference>
<proteinExistence type="predicted"/>
<dbReference type="RefSeq" id="WP_015788253.1">
    <property type="nucleotide sequence ID" value="NC_013158.1"/>
</dbReference>
<name>C7NS65_HALUD</name>
<feature type="region of interest" description="Disordered" evidence="1">
    <location>
        <begin position="1"/>
        <end position="21"/>
    </location>
</feature>
<dbReference type="InterPro" id="IPR012334">
    <property type="entry name" value="Pectin_lyas_fold"/>
</dbReference>
<sequence>MVQQKGDPTDERGTDTRERTLSRRRLLQLSGGGLVASTVVMSRGDAQEQSDRLEIVAPEGIDIQYQFTCGDTVALLEENSVTDAETYEEHIQKNDDGMWKVTGSTADGYADAFELDGDVHSFQVDGGDYQLYRNGNAISREELVEPPTRRLEITTPPDGSVTYSLRTTGEIFRVINDTDLTAETSNEDVAKNDDGTWTVTGRTGNGYGDTIEFLGNVVEFTPLEGQFSLSLDGQTVSTYELAGVNLPEHSYSFEGTGDTPAEYYLEVQDGGDLIASTKDGAVIESDFHWISDDGTRAAGRVDPGERHAYRFDNLVVDVTIDGDASAFVDGRPSDLSRYPQAGAAGDDWKHGFPWQQGADATTLGGGAGYVDTISKAAADTVARTRGGLKRALASAASGDVVFLANDINLGRTELTVPPGVTLASDRGVDGSPGSLIYTNWTGTCQIRAQERSRVTGIRLRGLHPGQTVTESNPIDFAAPEFAIQCEGRDIEIDNCELWGHANRAVHVNENAPNAHVHHSYIYDNNAQGLGYGVAMEANALVEYNYFNNNRHSVSAAPSTSYIARYNHFGPKSVRHIIDAHDPYSGTAVWEHNIVENDEPRTADGEPNWGCAGYGNGITADGRITIRDNWFFLKTHAFQDIPGQAPVENDGNFYGSERAHDPSAVIPGHPGMGDRPWD</sequence>
<dbReference type="GeneID" id="8382752"/>
<protein>
    <recommendedName>
        <fullName evidence="4">Right handed beta helix domain-containing protein</fullName>
    </recommendedName>
</protein>
<dbReference type="HOGENOM" id="CLU_405787_0_0_2"/>
<dbReference type="SUPFAM" id="SSF51126">
    <property type="entry name" value="Pectin lyase-like"/>
    <property type="match status" value="1"/>
</dbReference>
<keyword evidence="3" id="KW-1185">Reference proteome</keyword>